<keyword evidence="2" id="KW-0863">Zinc-finger</keyword>
<keyword evidence="6" id="KW-0547">Nucleotide-binding</keyword>
<dbReference type="CDD" id="cd18012">
    <property type="entry name" value="DEXQc_arch_SWI2_SNF2"/>
    <property type="match status" value="1"/>
</dbReference>
<evidence type="ECO:0000259" key="4">
    <source>
        <dbReference type="PROSITE" id="PS51192"/>
    </source>
</evidence>
<dbReference type="STRING" id="37659.GCA_000703125_01641"/>
<dbReference type="SMART" id="SM00487">
    <property type="entry name" value="DEXDc"/>
    <property type="match status" value="1"/>
</dbReference>
<dbReference type="InterPro" id="IPR000330">
    <property type="entry name" value="SNF2_N"/>
</dbReference>
<dbReference type="Pfam" id="PF04434">
    <property type="entry name" value="SWIM"/>
    <property type="match status" value="1"/>
</dbReference>
<dbReference type="InterPro" id="IPR014001">
    <property type="entry name" value="Helicase_ATP-bd"/>
</dbReference>
<sequence>MDTLWKLPKELIEVQLMIFSFDDNDIKDLLGDIVYNTGLDMYYRNKVRKIDVLEDSQNTFSVISTVESAYDLKDYKVNILTNRRNGAMYSSCNCLDFTEYGKCKHIAAVFIKINREGTTQKSRMRELIKDDGSELLNYYRQESKDNYKANELINMEALIEINDDFYKPYALELKVGLERLYVVKNLKEFIESVFLNEQSIYFGKGFEFYPKTQYFSKEDYEVLLLIKEIYDNNNHVNANMYVNKSIFFSGKRAYLTESQLIRFLRLKSGLKINAILKGKDYKNINVFTKDIPLNFNISMTDDVLSLKLNEGIPESVDRKNKIYMYKEDLYLPSKDQIKSLMPIYKTMKKQGSNNINFKKSEISEVATYIIPKLRLISESIIADESLESIIKEETLEISFYLDKDKDYVSCDVVFKYGDTSFDLKDKDEDNKAIVVIRKLNEENIALRTLENMGFEKENNKYYLKDEDMIIDFVIQGIGNISSLGEVYYSDSFKNIQVMSSKSFKSSISLNNANLLEFDFEVEGMDKSELKSLFNSLKQRKKYYKFKSGDILPLNSGEIQDFNLLMQTLDIDTDKLSKGKVTLPKYASLYIDENIKANNLNFISKNKTFEDLVNAMKDIKNSNYELPKGITGNLRDYQKIGFKWFKTLSYCDFGGILGDEMGLGKTFQAISYIASEKEEGALNTPALIVCPTSLVYNWLSEFEKFAPDLQILVVSGSKNERLIQREGLLEYDVIITSYPLIRRDIEEYNDIIFSICILDEAQQIKNPSSLNAQSVKELKAQKRFALTGTPIENSLTELWSIFDFIMPGYLKTQGRFSKKFEIPIVKDKDEIVLKELLKLIRPFILRRFKRDVALELPEKIEHKVIVDMTEEQKKLYVSYVNSFKEEIKEEIKEKGFNRSKIKILSLLTRLRQICCDPSSFLDNYTGDSGKYITLDEILEESLSNGHRVLLFSQFTTILKSIKERLDKSNIKSMYLDGSVPSKKRMGMVNEFNEGDAQVFLISLKAGGTGLNLTGADLVIHFDPWWNPAVEDQAVDRAHRIGQTKTVEVIKLITKGTIEEKIYDLQEKKKEIIKSVLDGENHDKVLLSTMTEEDMEDLFKI</sequence>
<dbReference type="SMART" id="SM00490">
    <property type="entry name" value="HELICc"/>
    <property type="match status" value="1"/>
</dbReference>
<dbReference type="InterPro" id="IPR038718">
    <property type="entry name" value="SNF2-like_sf"/>
</dbReference>
<dbReference type="Gene3D" id="3.40.50.300">
    <property type="entry name" value="P-loop containing nucleotide triphosphate hydrolases"/>
    <property type="match status" value="1"/>
</dbReference>
<organism evidence="6 7">
    <name type="scientific">Clostridium algidicarnis DSM 15099</name>
    <dbReference type="NCBI Taxonomy" id="1121295"/>
    <lineage>
        <taxon>Bacteria</taxon>
        <taxon>Bacillati</taxon>
        <taxon>Bacillota</taxon>
        <taxon>Clostridia</taxon>
        <taxon>Eubacteriales</taxon>
        <taxon>Clostridiaceae</taxon>
        <taxon>Clostridium</taxon>
    </lineage>
</organism>
<dbReference type="InterPro" id="IPR027417">
    <property type="entry name" value="P-loop_NTPase"/>
</dbReference>
<keyword evidence="2" id="KW-0862">Zinc</keyword>
<dbReference type="Pfam" id="PF00176">
    <property type="entry name" value="SNF2-rel_dom"/>
    <property type="match status" value="1"/>
</dbReference>
<dbReference type="PROSITE" id="PS51192">
    <property type="entry name" value="HELICASE_ATP_BIND_1"/>
    <property type="match status" value="1"/>
</dbReference>
<name>A0A2S6FZR6_9CLOT</name>
<dbReference type="GO" id="GO:0005524">
    <property type="term" value="F:ATP binding"/>
    <property type="evidence" value="ECO:0007669"/>
    <property type="project" value="InterPro"/>
</dbReference>
<reference evidence="6 7" key="1">
    <citation type="submission" date="2018-02" db="EMBL/GenBank/DDBJ databases">
        <title>Genomic Encyclopedia of Archaeal and Bacterial Type Strains, Phase II (KMG-II): from individual species to whole genera.</title>
        <authorList>
            <person name="Goeker M."/>
        </authorList>
    </citation>
    <scope>NUCLEOTIDE SEQUENCE [LARGE SCALE GENOMIC DNA]</scope>
    <source>
        <strain evidence="6 7">DSM 15099</strain>
    </source>
</reference>
<dbReference type="GO" id="GO:0004386">
    <property type="term" value="F:helicase activity"/>
    <property type="evidence" value="ECO:0007669"/>
    <property type="project" value="UniProtKB-KW"/>
</dbReference>
<dbReference type="InterPro" id="IPR013663">
    <property type="entry name" value="Helicase_SWF/SNF/SWI_bac"/>
</dbReference>
<dbReference type="GO" id="GO:0008270">
    <property type="term" value="F:zinc ion binding"/>
    <property type="evidence" value="ECO:0007669"/>
    <property type="project" value="UniProtKB-KW"/>
</dbReference>
<dbReference type="InterPro" id="IPR049730">
    <property type="entry name" value="SNF2/RAD54-like_C"/>
</dbReference>
<evidence type="ECO:0000256" key="2">
    <source>
        <dbReference type="PROSITE-ProRule" id="PRU00325"/>
    </source>
</evidence>
<dbReference type="SUPFAM" id="SSF52540">
    <property type="entry name" value="P-loop containing nucleoside triphosphate hydrolases"/>
    <property type="match status" value="2"/>
</dbReference>
<dbReference type="CDD" id="cd18793">
    <property type="entry name" value="SF2_C_SNF"/>
    <property type="match status" value="1"/>
</dbReference>
<accession>A0A2S6FZR6</accession>
<dbReference type="Pfam" id="PF08455">
    <property type="entry name" value="SNF2_assoc"/>
    <property type="match status" value="1"/>
</dbReference>
<evidence type="ECO:0000259" key="5">
    <source>
        <dbReference type="PROSITE" id="PS51194"/>
    </source>
</evidence>
<evidence type="ECO:0000313" key="7">
    <source>
        <dbReference type="Proteomes" id="UP000239863"/>
    </source>
</evidence>
<feature type="domain" description="Helicase ATP-binding" evidence="4">
    <location>
        <begin position="645"/>
        <end position="807"/>
    </location>
</feature>
<evidence type="ECO:0000313" key="6">
    <source>
        <dbReference type="EMBL" id="PPK49133.1"/>
    </source>
</evidence>
<dbReference type="FunFam" id="3.40.50.10810:FF:000054">
    <property type="entry name" value="Helicase, Snf2 family"/>
    <property type="match status" value="1"/>
</dbReference>
<dbReference type="PROSITE" id="PS50966">
    <property type="entry name" value="ZF_SWIM"/>
    <property type="match status" value="1"/>
</dbReference>
<dbReference type="InterPro" id="IPR001650">
    <property type="entry name" value="Helicase_C-like"/>
</dbReference>
<dbReference type="PANTHER" id="PTHR10799">
    <property type="entry name" value="SNF2/RAD54 HELICASE FAMILY"/>
    <property type="match status" value="1"/>
</dbReference>
<dbReference type="PROSITE" id="PS51194">
    <property type="entry name" value="HELICASE_CTER"/>
    <property type="match status" value="1"/>
</dbReference>
<feature type="domain" description="Helicase C-terminal" evidence="5">
    <location>
        <begin position="932"/>
        <end position="1091"/>
    </location>
</feature>
<dbReference type="AlphaFoldDB" id="A0A2S6FZR6"/>
<dbReference type="FunFam" id="3.40.50.300:FF:000533">
    <property type="entry name" value="Helicase, Snf2 family"/>
    <property type="match status" value="1"/>
</dbReference>
<keyword evidence="6" id="KW-0347">Helicase</keyword>
<dbReference type="Pfam" id="PF00271">
    <property type="entry name" value="Helicase_C"/>
    <property type="match status" value="1"/>
</dbReference>
<dbReference type="RefSeq" id="WP_242971446.1">
    <property type="nucleotide sequence ID" value="NZ_PTIS01000002.1"/>
</dbReference>
<evidence type="ECO:0000256" key="1">
    <source>
        <dbReference type="ARBA" id="ARBA00022801"/>
    </source>
</evidence>
<dbReference type="Proteomes" id="UP000239863">
    <property type="component" value="Unassembled WGS sequence"/>
</dbReference>
<protein>
    <submittedName>
        <fullName evidence="6">SNF2 family DNA or RNA helicase</fullName>
    </submittedName>
</protein>
<keyword evidence="6" id="KW-0067">ATP-binding</keyword>
<comment type="caution">
    <text evidence="6">The sequence shown here is derived from an EMBL/GenBank/DDBJ whole genome shotgun (WGS) entry which is preliminary data.</text>
</comment>
<gene>
    <name evidence="6" type="ORF">BD821_10246</name>
</gene>
<dbReference type="InterPro" id="IPR007527">
    <property type="entry name" value="Znf_SWIM"/>
</dbReference>
<evidence type="ECO:0000259" key="3">
    <source>
        <dbReference type="PROSITE" id="PS50966"/>
    </source>
</evidence>
<dbReference type="EMBL" id="PTIS01000002">
    <property type="protein sequence ID" value="PPK49133.1"/>
    <property type="molecule type" value="Genomic_DNA"/>
</dbReference>
<keyword evidence="2" id="KW-0479">Metal-binding</keyword>
<dbReference type="GO" id="GO:0016787">
    <property type="term" value="F:hydrolase activity"/>
    <property type="evidence" value="ECO:0007669"/>
    <property type="project" value="UniProtKB-KW"/>
</dbReference>
<keyword evidence="1" id="KW-0378">Hydrolase</keyword>
<proteinExistence type="predicted"/>
<feature type="domain" description="SWIM-type" evidence="3">
    <location>
        <begin position="75"/>
        <end position="114"/>
    </location>
</feature>
<dbReference type="Gene3D" id="3.40.50.10810">
    <property type="entry name" value="Tandem AAA-ATPase domain"/>
    <property type="match status" value="1"/>
</dbReference>